<dbReference type="FunFam" id="1.25.40.10:FF:000280">
    <property type="entry name" value="Pentatricopeptide repeat-containing protein"/>
    <property type="match status" value="1"/>
</dbReference>
<dbReference type="PANTHER" id="PTHR47926:SF395">
    <property type="entry name" value="TETRATRICOPEPTIDE-LIKE HELICAL DOMAIN, DYW DOMAIN PROTEIN-RELATED"/>
    <property type="match status" value="1"/>
</dbReference>
<name>A0AAE1XHM2_9LAMI</name>
<dbReference type="Pfam" id="PF20431">
    <property type="entry name" value="E_motif"/>
    <property type="match status" value="1"/>
</dbReference>
<dbReference type="GO" id="GO:0003723">
    <property type="term" value="F:RNA binding"/>
    <property type="evidence" value="ECO:0007669"/>
    <property type="project" value="InterPro"/>
</dbReference>
<reference evidence="2" key="2">
    <citation type="journal article" date="2024" name="Plant">
        <title>Genomic evolution and insights into agronomic trait innovations of Sesamum species.</title>
        <authorList>
            <person name="Miao H."/>
            <person name="Wang L."/>
            <person name="Qu L."/>
            <person name="Liu H."/>
            <person name="Sun Y."/>
            <person name="Le M."/>
            <person name="Wang Q."/>
            <person name="Wei S."/>
            <person name="Zheng Y."/>
            <person name="Lin W."/>
            <person name="Duan Y."/>
            <person name="Cao H."/>
            <person name="Xiong S."/>
            <person name="Wang X."/>
            <person name="Wei L."/>
            <person name="Li C."/>
            <person name="Ma Q."/>
            <person name="Ju M."/>
            <person name="Zhao R."/>
            <person name="Li G."/>
            <person name="Mu C."/>
            <person name="Tian Q."/>
            <person name="Mei H."/>
            <person name="Zhang T."/>
            <person name="Gao T."/>
            <person name="Zhang H."/>
        </authorList>
    </citation>
    <scope>NUCLEOTIDE SEQUENCE</scope>
    <source>
        <strain evidence="2">K16</strain>
    </source>
</reference>
<comment type="caution">
    <text evidence="2">The sequence shown here is derived from an EMBL/GenBank/DDBJ whole genome shotgun (WGS) entry which is preliminary data.</text>
</comment>
<gene>
    <name evidence="2" type="ORF">Sango_0232700</name>
</gene>
<evidence type="ECO:0000313" key="3">
    <source>
        <dbReference type="Proteomes" id="UP001289374"/>
    </source>
</evidence>
<dbReference type="Proteomes" id="UP001289374">
    <property type="component" value="Unassembled WGS sequence"/>
</dbReference>
<dbReference type="AlphaFoldDB" id="A0AAE1XHM2"/>
<evidence type="ECO:0000256" key="1">
    <source>
        <dbReference type="ARBA" id="ARBA00022737"/>
    </source>
</evidence>
<accession>A0AAE1XHM2</accession>
<proteinExistence type="predicted"/>
<dbReference type="InterPro" id="IPR011990">
    <property type="entry name" value="TPR-like_helical_dom_sf"/>
</dbReference>
<reference evidence="2" key="1">
    <citation type="submission" date="2020-06" db="EMBL/GenBank/DDBJ databases">
        <authorList>
            <person name="Li T."/>
            <person name="Hu X."/>
            <person name="Zhang T."/>
            <person name="Song X."/>
            <person name="Zhang H."/>
            <person name="Dai N."/>
            <person name="Sheng W."/>
            <person name="Hou X."/>
            <person name="Wei L."/>
        </authorList>
    </citation>
    <scope>NUCLEOTIDE SEQUENCE</scope>
    <source>
        <strain evidence="2">K16</strain>
        <tissue evidence="2">Leaf</tissue>
    </source>
</reference>
<dbReference type="PANTHER" id="PTHR47926">
    <property type="entry name" value="PENTATRICOPEPTIDE REPEAT-CONTAINING PROTEIN"/>
    <property type="match status" value="1"/>
</dbReference>
<protein>
    <submittedName>
        <fullName evidence="2">Pentatricopeptide repeat-containing protein, mitochondrial</fullName>
    </submittedName>
</protein>
<keyword evidence="3" id="KW-1185">Reference proteome</keyword>
<dbReference type="GO" id="GO:0009451">
    <property type="term" value="P:RNA modification"/>
    <property type="evidence" value="ECO:0007669"/>
    <property type="project" value="InterPro"/>
</dbReference>
<evidence type="ECO:0000313" key="2">
    <source>
        <dbReference type="EMBL" id="KAK4411597.1"/>
    </source>
</evidence>
<dbReference type="InterPro" id="IPR046960">
    <property type="entry name" value="PPR_At4g14850-like_plant"/>
</dbReference>
<dbReference type="Gene3D" id="1.25.40.10">
    <property type="entry name" value="Tetratricopeptide repeat domain"/>
    <property type="match status" value="1"/>
</dbReference>
<keyword evidence="1" id="KW-0677">Repeat</keyword>
<sequence length="164" mass="18371">MINTYRINPGLDHYACITDLLGRQGKLKEALEFIQDMPIKPDSGIWGTLLSACKIHHNLEIAEHAAYHLLQLEPHAAAPYVEMANIYASARDWNGVAAMRKKMKSKQVTKSPGQSVIQVDGKCRSFTVEDRCHSEGLQIFETLDCLVLQLKDEIDLLAPEEPLS</sequence>
<dbReference type="InterPro" id="IPR046848">
    <property type="entry name" value="E_motif"/>
</dbReference>
<dbReference type="EMBL" id="JACGWL010000001">
    <property type="protein sequence ID" value="KAK4411597.1"/>
    <property type="molecule type" value="Genomic_DNA"/>
</dbReference>
<organism evidence="2 3">
    <name type="scientific">Sesamum angolense</name>
    <dbReference type="NCBI Taxonomy" id="2727404"/>
    <lineage>
        <taxon>Eukaryota</taxon>
        <taxon>Viridiplantae</taxon>
        <taxon>Streptophyta</taxon>
        <taxon>Embryophyta</taxon>
        <taxon>Tracheophyta</taxon>
        <taxon>Spermatophyta</taxon>
        <taxon>Magnoliopsida</taxon>
        <taxon>eudicotyledons</taxon>
        <taxon>Gunneridae</taxon>
        <taxon>Pentapetalae</taxon>
        <taxon>asterids</taxon>
        <taxon>lamiids</taxon>
        <taxon>Lamiales</taxon>
        <taxon>Pedaliaceae</taxon>
        <taxon>Sesamum</taxon>
    </lineage>
</organism>